<organism evidence="2 3">
    <name type="scientific">Globicatella sulfidifaciens DSM 15739</name>
    <dbReference type="NCBI Taxonomy" id="1121925"/>
    <lineage>
        <taxon>Bacteria</taxon>
        <taxon>Bacillati</taxon>
        <taxon>Bacillota</taxon>
        <taxon>Bacilli</taxon>
        <taxon>Lactobacillales</taxon>
        <taxon>Aerococcaceae</taxon>
        <taxon>Globicatella</taxon>
    </lineage>
</organism>
<dbReference type="FunFam" id="3.30.1330.40:FF:000001">
    <property type="entry name" value="L-PSP family endoribonuclease"/>
    <property type="match status" value="1"/>
</dbReference>
<dbReference type="OrthoDB" id="9803101at2"/>
<protein>
    <submittedName>
        <fullName evidence="2">2-iminobutanoate/2-iminopropanoate deaminase</fullName>
    </submittedName>
</protein>
<evidence type="ECO:0000256" key="1">
    <source>
        <dbReference type="ARBA" id="ARBA00010552"/>
    </source>
</evidence>
<dbReference type="PANTHER" id="PTHR11803:SF58">
    <property type="entry name" value="PROTEIN HMF1-RELATED"/>
    <property type="match status" value="1"/>
</dbReference>
<dbReference type="PANTHER" id="PTHR11803">
    <property type="entry name" value="2-IMINOBUTANOATE/2-IMINOPROPANOATE DEAMINASE RIDA"/>
    <property type="match status" value="1"/>
</dbReference>
<dbReference type="PROSITE" id="PS01094">
    <property type="entry name" value="UPF0076"/>
    <property type="match status" value="1"/>
</dbReference>
<dbReference type="Pfam" id="PF01042">
    <property type="entry name" value="Ribonuc_L-PSP"/>
    <property type="match status" value="1"/>
</dbReference>
<dbReference type="RefSeq" id="WP_078755812.1">
    <property type="nucleotide sequence ID" value="NZ_FUWO01000007.1"/>
</dbReference>
<keyword evidence="3" id="KW-1185">Reference proteome</keyword>
<dbReference type="Gene3D" id="3.30.1330.40">
    <property type="entry name" value="RutC-like"/>
    <property type="match status" value="1"/>
</dbReference>
<dbReference type="SUPFAM" id="SSF55298">
    <property type="entry name" value="YjgF-like"/>
    <property type="match status" value="1"/>
</dbReference>
<comment type="similarity">
    <text evidence="1">Belongs to the RutC family.</text>
</comment>
<accession>A0A1T4LDI6</accession>
<evidence type="ECO:0000313" key="3">
    <source>
        <dbReference type="Proteomes" id="UP000189941"/>
    </source>
</evidence>
<dbReference type="InterPro" id="IPR019897">
    <property type="entry name" value="RidA_CS"/>
</dbReference>
<dbReference type="STRING" id="1121925.SAMN02746011_01053"/>
<dbReference type="InterPro" id="IPR006056">
    <property type="entry name" value="RidA"/>
</dbReference>
<dbReference type="InterPro" id="IPR006175">
    <property type="entry name" value="YjgF/YER057c/UK114"/>
</dbReference>
<name>A0A1T4LDI6_9LACT</name>
<dbReference type="CDD" id="cd00448">
    <property type="entry name" value="YjgF_YER057c_UK114_family"/>
    <property type="match status" value="1"/>
</dbReference>
<dbReference type="NCBIfam" id="TIGR00004">
    <property type="entry name" value="Rid family detoxifying hydrolase"/>
    <property type="match status" value="1"/>
</dbReference>
<dbReference type="EMBL" id="FUWO01000007">
    <property type="protein sequence ID" value="SJZ52627.1"/>
    <property type="molecule type" value="Genomic_DNA"/>
</dbReference>
<reference evidence="3" key="1">
    <citation type="submission" date="2017-02" db="EMBL/GenBank/DDBJ databases">
        <authorList>
            <person name="Varghese N."/>
            <person name="Submissions S."/>
        </authorList>
    </citation>
    <scope>NUCLEOTIDE SEQUENCE [LARGE SCALE GENOMIC DNA]</scope>
    <source>
        <strain evidence="3">DSM 15739</strain>
    </source>
</reference>
<dbReference type="GO" id="GO:0005829">
    <property type="term" value="C:cytosol"/>
    <property type="evidence" value="ECO:0007669"/>
    <property type="project" value="TreeGrafter"/>
</dbReference>
<gene>
    <name evidence="2" type="ORF">SAMN02746011_01053</name>
</gene>
<dbReference type="AlphaFoldDB" id="A0A1T4LDI6"/>
<sequence>MKKLSTQKAPAAVGPYSHGIQTGNLFFLSGQLGLNPETGKMVEGGIEKQTHQVFKNIQAVLESEGLTLNNVVKVLVLLSDINDFAAVNAIYGEYFNEPYPARSAFQVAALPLGGQIEIEVIAERSE</sequence>
<dbReference type="InterPro" id="IPR035959">
    <property type="entry name" value="RutC-like_sf"/>
</dbReference>
<dbReference type="GO" id="GO:0019239">
    <property type="term" value="F:deaminase activity"/>
    <property type="evidence" value="ECO:0007669"/>
    <property type="project" value="TreeGrafter"/>
</dbReference>
<evidence type="ECO:0000313" key="2">
    <source>
        <dbReference type="EMBL" id="SJZ52627.1"/>
    </source>
</evidence>
<proteinExistence type="inferred from homology"/>
<dbReference type="Proteomes" id="UP000189941">
    <property type="component" value="Unassembled WGS sequence"/>
</dbReference>